<proteinExistence type="predicted"/>
<comment type="caution">
    <text evidence="2">The sequence shown here is derived from an EMBL/GenBank/DDBJ whole genome shotgun (WGS) entry which is preliminary data.</text>
</comment>
<feature type="domain" description="Transposase zinc-binding" evidence="1">
    <location>
        <begin position="32"/>
        <end position="102"/>
    </location>
</feature>
<gene>
    <name evidence="2" type="ORF">BGC07_10720</name>
</gene>
<protein>
    <recommendedName>
        <fullName evidence="1">Transposase zinc-binding domain-containing protein</fullName>
    </recommendedName>
</protein>
<dbReference type="EMBL" id="MDTU01000001">
    <property type="protein sequence ID" value="ODN43308.1"/>
    <property type="molecule type" value="Genomic_DNA"/>
</dbReference>
<dbReference type="InterPro" id="IPR026889">
    <property type="entry name" value="Zn_Tnp"/>
</dbReference>
<organism evidence="2 3">
    <name type="scientific">Piscirickettsia litoralis</name>
    <dbReference type="NCBI Taxonomy" id="1891921"/>
    <lineage>
        <taxon>Bacteria</taxon>
        <taxon>Pseudomonadati</taxon>
        <taxon>Pseudomonadota</taxon>
        <taxon>Gammaproteobacteria</taxon>
        <taxon>Thiotrichales</taxon>
        <taxon>Piscirickettsiaceae</taxon>
        <taxon>Piscirickettsia</taxon>
    </lineage>
</organism>
<dbReference type="Proteomes" id="UP000094329">
    <property type="component" value="Unassembled WGS sequence"/>
</dbReference>
<sequence length="107" mass="12344">MLCLLALNGSSTVKLAVRFKQKLLNYKSVFYAYWALFTKVYPRYDTDYYLAEIEKMLNCGSDEGGFALFGCYHCGKGHHKIFFSCKSEVCYKSANQLTTVWAGEWDF</sequence>
<evidence type="ECO:0000313" key="2">
    <source>
        <dbReference type="EMBL" id="ODN43308.1"/>
    </source>
</evidence>
<keyword evidence="3" id="KW-1185">Reference proteome</keyword>
<accession>A0ABX3A4D4</accession>
<name>A0ABX3A4D4_9GAMM</name>
<reference evidence="2 3" key="1">
    <citation type="submission" date="2016-08" db="EMBL/GenBank/DDBJ databases">
        <title>Draft genome sequence of Candidatus Piscirickettsia litoralis, from seawater.</title>
        <authorList>
            <person name="Wan X."/>
            <person name="Lee A.J."/>
            <person name="Hou S."/>
            <person name="Donachie S.P."/>
        </authorList>
    </citation>
    <scope>NUCLEOTIDE SEQUENCE [LARGE SCALE GENOMIC DNA]</scope>
    <source>
        <strain evidence="2 3">Y2</strain>
    </source>
</reference>
<evidence type="ECO:0000313" key="3">
    <source>
        <dbReference type="Proteomes" id="UP000094329"/>
    </source>
</evidence>
<dbReference type="Pfam" id="PF14319">
    <property type="entry name" value="Zn_Tnp_IS91"/>
    <property type="match status" value="1"/>
</dbReference>
<evidence type="ECO:0000259" key="1">
    <source>
        <dbReference type="Pfam" id="PF14319"/>
    </source>
</evidence>